<evidence type="ECO:0000256" key="10">
    <source>
        <dbReference type="ARBA" id="ARBA00023015"/>
    </source>
</evidence>
<dbReference type="Pfam" id="PF18387">
    <property type="entry name" value="zf_C2H2_ZHX"/>
    <property type="match status" value="1"/>
</dbReference>
<keyword evidence="7" id="KW-0863">Zinc-finger</keyword>
<evidence type="ECO:0000256" key="15">
    <source>
        <dbReference type="PROSITE-ProRule" id="PRU00108"/>
    </source>
</evidence>
<feature type="domain" description="Homeobox" evidence="18">
    <location>
        <begin position="233"/>
        <end position="276"/>
    </location>
</feature>
<feature type="compositionally biased region" description="Basic and acidic residues" evidence="17">
    <location>
        <begin position="622"/>
        <end position="640"/>
    </location>
</feature>
<feature type="domain" description="Homeobox" evidence="18">
    <location>
        <begin position="541"/>
        <end position="593"/>
    </location>
</feature>
<dbReference type="Ensembl" id="ENSDCDT00010047276.1">
    <property type="protein sequence ID" value="ENSDCDP00010037688.1"/>
    <property type="gene ID" value="ENSDCDG00010024471.1"/>
</dbReference>
<reference evidence="19" key="2">
    <citation type="submission" date="2025-08" db="UniProtKB">
        <authorList>
            <consortium name="Ensembl"/>
        </authorList>
    </citation>
    <scope>IDENTIFICATION</scope>
</reference>
<evidence type="ECO:0000256" key="13">
    <source>
        <dbReference type="ARBA" id="ARBA00023163"/>
    </source>
</evidence>
<proteinExistence type="inferred from homology"/>
<evidence type="ECO:0000256" key="11">
    <source>
        <dbReference type="ARBA" id="ARBA00023125"/>
    </source>
</evidence>
<keyword evidence="6" id="KW-0677">Repeat</keyword>
<organism evidence="19 20">
    <name type="scientific">Denticeps clupeoides</name>
    <name type="common">denticle herring</name>
    <dbReference type="NCBI Taxonomy" id="299321"/>
    <lineage>
        <taxon>Eukaryota</taxon>
        <taxon>Metazoa</taxon>
        <taxon>Chordata</taxon>
        <taxon>Craniata</taxon>
        <taxon>Vertebrata</taxon>
        <taxon>Euteleostomi</taxon>
        <taxon>Actinopterygii</taxon>
        <taxon>Neopterygii</taxon>
        <taxon>Teleostei</taxon>
        <taxon>Clupei</taxon>
        <taxon>Clupeiformes</taxon>
        <taxon>Denticipitoidei</taxon>
        <taxon>Denticipitidae</taxon>
        <taxon>Denticeps</taxon>
    </lineage>
</organism>
<keyword evidence="9" id="KW-0862">Zinc</keyword>
<evidence type="ECO:0000256" key="4">
    <source>
        <dbReference type="ARBA" id="ARBA00022553"/>
    </source>
</evidence>
<dbReference type="Gene3D" id="3.30.160.60">
    <property type="entry name" value="Classic Zinc Finger"/>
    <property type="match status" value="1"/>
</dbReference>
<feature type="region of interest" description="Disordered" evidence="17">
    <location>
        <begin position="607"/>
        <end position="641"/>
    </location>
</feature>
<evidence type="ECO:0000256" key="16">
    <source>
        <dbReference type="RuleBase" id="RU000682"/>
    </source>
</evidence>
<dbReference type="InterPro" id="IPR036236">
    <property type="entry name" value="Znf_C2H2_sf"/>
</dbReference>
<dbReference type="GO" id="GO:0003677">
    <property type="term" value="F:DNA binding"/>
    <property type="evidence" value="ECO:0007669"/>
    <property type="project" value="UniProtKB-UniRule"/>
</dbReference>
<evidence type="ECO:0000256" key="17">
    <source>
        <dbReference type="SAM" id="MobiDB-lite"/>
    </source>
</evidence>
<dbReference type="PANTHER" id="PTHR15467">
    <property type="entry name" value="ZINC-FINGERS AND HOMEOBOXES RELATED"/>
    <property type="match status" value="1"/>
</dbReference>
<dbReference type="SMART" id="SM00389">
    <property type="entry name" value="HOX"/>
    <property type="match status" value="3"/>
</dbReference>
<dbReference type="PROSITE" id="PS00028">
    <property type="entry name" value="ZINC_FINGER_C2H2_1"/>
    <property type="match status" value="1"/>
</dbReference>
<evidence type="ECO:0000256" key="6">
    <source>
        <dbReference type="ARBA" id="ARBA00022737"/>
    </source>
</evidence>
<keyword evidence="3" id="KW-0678">Repressor</keyword>
<evidence type="ECO:0000256" key="8">
    <source>
        <dbReference type="ARBA" id="ARBA00022782"/>
    </source>
</evidence>
<evidence type="ECO:0000256" key="12">
    <source>
        <dbReference type="ARBA" id="ARBA00023155"/>
    </source>
</evidence>
<dbReference type="PROSITE" id="PS50071">
    <property type="entry name" value="HOMEOBOX_2"/>
    <property type="match status" value="2"/>
</dbReference>
<dbReference type="GeneTree" id="ENSGT00950000182893"/>
<keyword evidence="5" id="KW-0479">Metal-binding</keyword>
<feature type="compositionally biased region" description="Basic and acidic residues" evidence="17">
    <location>
        <begin position="699"/>
        <end position="711"/>
    </location>
</feature>
<dbReference type="FunFam" id="1.10.10.60:FF:000062">
    <property type="entry name" value="zinc fingers and homeoboxes protein 3"/>
    <property type="match status" value="1"/>
</dbReference>
<keyword evidence="14 15" id="KW-0539">Nucleus</keyword>
<dbReference type="GO" id="GO:0030154">
    <property type="term" value="P:cell differentiation"/>
    <property type="evidence" value="ECO:0007669"/>
    <property type="project" value="UniProtKB-KW"/>
</dbReference>
<sequence length="711" mass="79563">MASKRKSAIPCMIPPKSKYREDIILGCLPELLPTIPEDSILSISGEEEEVHCFSKKDSKTTSNEESTSTRSAYSCLPCGFECRDLKPFLDHLDSSHPDFQAHPTFYCRSCGVSVSTFETLVLHNAKAHPGRGLVGSPLSTSLQITKKRGVSVVEQRIADAKEPRTLAQAGISIIKTPIMKIAKSKDEQKKIMVSHTVEVKKVDRADLNNLPKVMIPLSSIPAYDSAMDSNSFLKTSFSKFPYPTKAELCYLTVVSDYAEEQIKLWFTAQRLKQGISWSPEEIEDARRKMFSTVFQTVPSGSQKQHPHQYLSQHRILTKTVATPNGKGVPRVKSSNDNKDLLPFTCNSNAVIQMASIVPSTIAQSSTFSDIFPAEGKMSQEQMATLTKSYVHCQVPDQREVERLKAATGLTVNQVFKWFSDQQNNLSYCVKDVALKVSSPNFTDVQNKNQDLTALEKSFCQGLQPSETDADHLQTETKSAATDIQSWFSENYKQDGDQLYEQSKERRCNDKHGLKETSPELEGDSFKMVTWPSPSLSVLSDRISSDQLHLLRQAFASTPWPNNMQIEELIMRTGLPKSEVVRWFSDSRRIQKSGQLIWLDSYQSTPAEAKKDDTKYVNADTGQRTDDQSKPKGEKPGKGLTEDELGCELLGSQTSLVPKSIGSGGMENNEKAYEMTAVASTQDPWVIQEEKHQQPMKIQGFREHQPRDTQST</sequence>
<comment type="similarity">
    <text evidence="2">Belongs to the ZHX family.</text>
</comment>
<dbReference type="CDD" id="cd00086">
    <property type="entry name" value="homeodomain"/>
    <property type="match status" value="3"/>
</dbReference>
<evidence type="ECO:0000256" key="3">
    <source>
        <dbReference type="ARBA" id="ARBA00022491"/>
    </source>
</evidence>
<feature type="region of interest" description="Disordered" evidence="17">
    <location>
        <begin position="690"/>
        <end position="711"/>
    </location>
</feature>
<evidence type="ECO:0000259" key="18">
    <source>
        <dbReference type="PROSITE" id="PS50071"/>
    </source>
</evidence>
<keyword evidence="10" id="KW-0805">Transcription regulation</keyword>
<reference evidence="19 20" key="1">
    <citation type="submission" date="2020-06" db="EMBL/GenBank/DDBJ databases">
        <authorList>
            <consortium name="Wellcome Sanger Institute Data Sharing"/>
        </authorList>
    </citation>
    <scope>NUCLEOTIDE SEQUENCE [LARGE SCALE GENOMIC DNA]</scope>
</reference>
<keyword evidence="8" id="KW-0221">Differentiation</keyword>
<dbReference type="SMART" id="SM00355">
    <property type="entry name" value="ZnF_C2H2"/>
    <property type="match status" value="2"/>
</dbReference>
<dbReference type="GO" id="GO:0005634">
    <property type="term" value="C:nucleus"/>
    <property type="evidence" value="ECO:0007669"/>
    <property type="project" value="UniProtKB-SubCell"/>
</dbReference>
<protein>
    <recommendedName>
        <fullName evidence="18">Homeobox domain-containing protein</fullName>
    </recommendedName>
</protein>
<keyword evidence="11 15" id="KW-0238">DNA-binding</keyword>
<dbReference type="AlphaFoldDB" id="A0AAY4CX37"/>
<dbReference type="GO" id="GO:0008270">
    <property type="term" value="F:zinc ion binding"/>
    <property type="evidence" value="ECO:0007669"/>
    <property type="project" value="UniProtKB-KW"/>
</dbReference>
<gene>
    <name evidence="19" type="primary">zhx3a</name>
</gene>
<keyword evidence="20" id="KW-1185">Reference proteome</keyword>
<evidence type="ECO:0000256" key="1">
    <source>
        <dbReference type="ARBA" id="ARBA00004123"/>
    </source>
</evidence>
<dbReference type="InterPro" id="IPR009057">
    <property type="entry name" value="Homeodomain-like_sf"/>
</dbReference>
<dbReference type="Gene3D" id="1.10.10.60">
    <property type="entry name" value="Homeodomain-like"/>
    <property type="match status" value="3"/>
</dbReference>
<dbReference type="Proteomes" id="UP000694580">
    <property type="component" value="Chromosome 12"/>
</dbReference>
<keyword evidence="13" id="KW-0804">Transcription</keyword>
<dbReference type="PANTHER" id="PTHR15467:SF6">
    <property type="entry name" value="ZINC FINGERS AND HOMEOBOXES PROTEIN 3"/>
    <property type="match status" value="1"/>
</dbReference>
<evidence type="ECO:0000256" key="5">
    <source>
        <dbReference type="ARBA" id="ARBA00022723"/>
    </source>
</evidence>
<dbReference type="GO" id="GO:0000981">
    <property type="term" value="F:DNA-binding transcription factor activity, RNA polymerase II-specific"/>
    <property type="evidence" value="ECO:0007669"/>
    <property type="project" value="TreeGrafter"/>
</dbReference>
<dbReference type="Pfam" id="PF00046">
    <property type="entry name" value="Homeodomain"/>
    <property type="match status" value="2"/>
</dbReference>
<evidence type="ECO:0000313" key="20">
    <source>
        <dbReference type="Proteomes" id="UP000694580"/>
    </source>
</evidence>
<evidence type="ECO:0000313" key="19">
    <source>
        <dbReference type="Ensembl" id="ENSDCDP00010037688.1"/>
    </source>
</evidence>
<name>A0AAY4CX37_9TELE</name>
<keyword evidence="4" id="KW-0597">Phosphoprotein</keyword>
<dbReference type="InterPro" id="IPR001356">
    <property type="entry name" value="HD"/>
</dbReference>
<dbReference type="SUPFAM" id="SSF57667">
    <property type="entry name" value="beta-beta-alpha zinc fingers"/>
    <property type="match status" value="1"/>
</dbReference>
<evidence type="ECO:0000256" key="14">
    <source>
        <dbReference type="ARBA" id="ARBA00023242"/>
    </source>
</evidence>
<reference evidence="19" key="3">
    <citation type="submission" date="2025-09" db="UniProtKB">
        <authorList>
            <consortium name="Ensembl"/>
        </authorList>
    </citation>
    <scope>IDENTIFICATION</scope>
</reference>
<feature type="DNA-binding region" description="Homeobox" evidence="15">
    <location>
        <begin position="543"/>
        <end position="594"/>
    </location>
</feature>
<dbReference type="InterPro" id="IPR013087">
    <property type="entry name" value="Znf_C2H2_type"/>
</dbReference>
<accession>A0AAY4CX37</accession>
<dbReference type="InterPro" id="IPR041057">
    <property type="entry name" value="ZHX_Znf_C2H2"/>
</dbReference>
<comment type="subcellular location">
    <subcellularLocation>
        <location evidence="1 15 16">Nucleus</location>
    </subcellularLocation>
</comment>
<keyword evidence="12 15" id="KW-0371">Homeobox</keyword>
<evidence type="ECO:0000256" key="9">
    <source>
        <dbReference type="ARBA" id="ARBA00022833"/>
    </source>
</evidence>
<dbReference type="SUPFAM" id="SSF46689">
    <property type="entry name" value="Homeodomain-like"/>
    <property type="match status" value="3"/>
</dbReference>
<evidence type="ECO:0000256" key="7">
    <source>
        <dbReference type="ARBA" id="ARBA00022771"/>
    </source>
</evidence>
<feature type="DNA-binding region" description="Homeobox" evidence="15">
    <location>
        <begin position="235"/>
        <end position="277"/>
    </location>
</feature>
<evidence type="ECO:0000256" key="2">
    <source>
        <dbReference type="ARBA" id="ARBA00007440"/>
    </source>
</evidence>